<sequence length="264" mass="31215">MALKIKKYEKMIRVNPVDDKNTNIKETINVIRLHELEYLKHLIIVNSLRHIEDPELKNKCNRLTIHWRLFKNNESVFPFAEMSNIEKDKFKKCIEDCINKESSEIIKEKNSIPADLLKSIELRSAMPSTIKNKLTTLLSLLNTFANNRKEIYHSIIKLQDSNYVNNEKAQHLSKQIDLVQQRANELLNNIISKLSNSDNLYESLVTQYKVKEKEYAENLEKFENLKILQDKYNQVDGPQYKALVKRFIQAQEIIKIKREMFNSY</sequence>
<accession>A0A8B8FNI7</accession>
<name>A0A8B8FNI7_9HEMI</name>
<dbReference type="Proteomes" id="UP000694846">
    <property type="component" value="Unplaced"/>
</dbReference>
<organism evidence="1 2">
    <name type="scientific">Sipha flava</name>
    <name type="common">yellow sugarcane aphid</name>
    <dbReference type="NCBI Taxonomy" id="143950"/>
    <lineage>
        <taxon>Eukaryota</taxon>
        <taxon>Metazoa</taxon>
        <taxon>Ecdysozoa</taxon>
        <taxon>Arthropoda</taxon>
        <taxon>Hexapoda</taxon>
        <taxon>Insecta</taxon>
        <taxon>Pterygota</taxon>
        <taxon>Neoptera</taxon>
        <taxon>Paraneoptera</taxon>
        <taxon>Hemiptera</taxon>
        <taxon>Sternorrhyncha</taxon>
        <taxon>Aphidomorpha</taxon>
        <taxon>Aphidoidea</taxon>
        <taxon>Aphididae</taxon>
        <taxon>Sipha</taxon>
    </lineage>
</organism>
<proteinExistence type="predicted"/>
<keyword evidence="1" id="KW-1185">Reference proteome</keyword>
<gene>
    <name evidence="2" type="primary">LOC112684976</name>
</gene>
<dbReference type="OrthoDB" id="6608306at2759"/>
<dbReference type="RefSeq" id="XP_025412504.1">
    <property type="nucleotide sequence ID" value="XM_025556719.1"/>
</dbReference>
<reference evidence="2" key="1">
    <citation type="submission" date="2025-08" db="UniProtKB">
        <authorList>
            <consortium name="RefSeq"/>
        </authorList>
    </citation>
    <scope>IDENTIFICATION</scope>
    <source>
        <tissue evidence="2">Whole body</tissue>
    </source>
</reference>
<dbReference type="AlphaFoldDB" id="A0A8B8FNI7"/>
<evidence type="ECO:0000313" key="1">
    <source>
        <dbReference type="Proteomes" id="UP000694846"/>
    </source>
</evidence>
<evidence type="ECO:0000313" key="2">
    <source>
        <dbReference type="RefSeq" id="XP_025412504.1"/>
    </source>
</evidence>
<protein>
    <submittedName>
        <fullName evidence="2">Uncharacterized protein LOC112684976</fullName>
    </submittedName>
</protein>
<dbReference type="GeneID" id="112684976"/>